<dbReference type="PANTHER" id="PTHR30136:SF24">
    <property type="entry name" value="HTH-TYPE TRANSCRIPTIONAL REPRESSOR ALLR"/>
    <property type="match status" value="1"/>
</dbReference>
<dbReference type="PROSITE" id="PS51078">
    <property type="entry name" value="ICLR_ED"/>
    <property type="match status" value="1"/>
</dbReference>
<evidence type="ECO:0000313" key="7">
    <source>
        <dbReference type="Proteomes" id="UP001165269"/>
    </source>
</evidence>
<name>A0ABS9XY41_9ACTN</name>
<reference evidence="6" key="1">
    <citation type="submission" date="2022-03" db="EMBL/GenBank/DDBJ databases">
        <title>Streptomyces 7R015 and 7R016 isolated from Barleria lupulina in Thailand.</title>
        <authorList>
            <person name="Kanchanasin P."/>
            <person name="Phongsopitanun W."/>
            <person name="Tanasupawat S."/>
        </authorList>
    </citation>
    <scope>NUCLEOTIDE SEQUENCE</scope>
    <source>
        <strain evidence="6">7R015</strain>
    </source>
</reference>
<dbReference type="InterPro" id="IPR036388">
    <property type="entry name" value="WH-like_DNA-bd_sf"/>
</dbReference>
<keyword evidence="2" id="KW-0238">DNA-binding</keyword>
<dbReference type="SUPFAM" id="SSF46785">
    <property type="entry name" value="Winged helix' DNA-binding domain"/>
    <property type="match status" value="1"/>
</dbReference>
<keyword evidence="1" id="KW-0805">Transcription regulation</keyword>
<dbReference type="Proteomes" id="UP001165269">
    <property type="component" value="Unassembled WGS sequence"/>
</dbReference>
<dbReference type="InterPro" id="IPR011991">
    <property type="entry name" value="ArsR-like_HTH"/>
</dbReference>
<keyword evidence="7" id="KW-1185">Reference proteome</keyword>
<feature type="domain" description="IclR-ED" evidence="5">
    <location>
        <begin position="74"/>
        <end position="256"/>
    </location>
</feature>
<dbReference type="InterPro" id="IPR029016">
    <property type="entry name" value="GAF-like_dom_sf"/>
</dbReference>
<evidence type="ECO:0000256" key="3">
    <source>
        <dbReference type="ARBA" id="ARBA00023163"/>
    </source>
</evidence>
<dbReference type="SUPFAM" id="SSF55781">
    <property type="entry name" value="GAF domain-like"/>
    <property type="match status" value="1"/>
</dbReference>
<evidence type="ECO:0000256" key="1">
    <source>
        <dbReference type="ARBA" id="ARBA00023015"/>
    </source>
</evidence>
<feature type="domain" description="HTH iclR-type" evidence="4">
    <location>
        <begin position="12"/>
        <end position="73"/>
    </location>
</feature>
<accession>A0ABS9XY41</accession>
<organism evidence="6 7">
    <name type="scientific">Streptomyces cylindrosporus</name>
    <dbReference type="NCBI Taxonomy" id="2927583"/>
    <lineage>
        <taxon>Bacteria</taxon>
        <taxon>Bacillati</taxon>
        <taxon>Actinomycetota</taxon>
        <taxon>Actinomycetes</taxon>
        <taxon>Kitasatosporales</taxon>
        <taxon>Streptomycetaceae</taxon>
        <taxon>Streptomyces</taxon>
    </lineage>
</organism>
<dbReference type="InterPro" id="IPR014757">
    <property type="entry name" value="Tscrpt_reg_IclR_C"/>
</dbReference>
<dbReference type="PROSITE" id="PS51077">
    <property type="entry name" value="HTH_ICLR"/>
    <property type="match status" value="1"/>
</dbReference>
<dbReference type="PANTHER" id="PTHR30136">
    <property type="entry name" value="HELIX-TURN-HELIX TRANSCRIPTIONAL REGULATOR, ICLR FAMILY"/>
    <property type="match status" value="1"/>
</dbReference>
<evidence type="ECO:0000256" key="2">
    <source>
        <dbReference type="ARBA" id="ARBA00023125"/>
    </source>
</evidence>
<dbReference type="Pfam" id="PF09339">
    <property type="entry name" value="HTH_IclR"/>
    <property type="match status" value="1"/>
</dbReference>
<sequence>MTSTGRPRDTSVQSVGRAVSILQSLSRRGPSGVTELAEALGLHKATVFRLLATLESRGLVEQDAERGRYRLGFGMVELAAGAGRQSDLSLLSRPVCRELAAEVGETVNLAIHDGLEVITIDQEMGGATISSVDWVGKRSPLHATAAGKLFLAHMPEEQADEVLGRGLLRYTPHTITEPALLKAELRTVRERGYATTSQEHEIGLAAIAAPVRSPDGQVVAAVTVSGPTFRVNEHTVPALAERVREAGARISWRRGHHKNG</sequence>
<protein>
    <submittedName>
        <fullName evidence="6">IclR family transcriptional regulator</fullName>
    </submittedName>
</protein>
<dbReference type="RefSeq" id="WP_242760000.1">
    <property type="nucleotide sequence ID" value="NZ_JALDAY010000001.1"/>
</dbReference>
<dbReference type="Gene3D" id="3.30.450.40">
    <property type="match status" value="1"/>
</dbReference>
<dbReference type="Gene3D" id="1.10.10.10">
    <property type="entry name" value="Winged helix-like DNA-binding domain superfamily/Winged helix DNA-binding domain"/>
    <property type="match status" value="1"/>
</dbReference>
<proteinExistence type="predicted"/>
<dbReference type="InterPro" id="IPR036390">
    <property type="entry name" value="WH_DNA-bd_sf"/>
</dbReference>
<dbReference type="EMBL" id="JALDAY010000001">
    <property type="protein sequence ID" value="MCI3269869.1"/>
    <property type="molecule type" value="Genomic_DNA"/>
</dbReference>
<dbReference type="InterPro" id="IPR050707">
    <property type="entry name" value="HTH_MetabolicPath_Reg"/>
</dbReference>
<dbReference type="CDD" id="cd00090">
    <property type="entry name" value="HTH_ARSR"/>
    <property type="match status" value="1"/>
</dbReference>
<evidence type="ECO:0000313" key="6">
    <source>
        <dbReference type="EMBL" id="MCI3269869.1"/>
    </source>
</evidence>
<comment type="caution">
    <text evidence="6">The sequence shown here is derived from an EMBL/GenBank/DDBJ whole genome shotgun (WGS) entry which is preliminary data.</text>
</comment>
<dbReference type="Pfam" id="PF01614">
    <property type="entry name" value="IclR_C"/>
    <property type="match status" value="1"/>
</dbReference>
<dbReference type="InterPro" id="IPR005471">
    <property type="entry name" value="Tscrpt_reg_IclR_N"/>
</dbReference>
<evidence type="ECO:0000259" key="5">
    <source>
        <dbReference type="PROSITE" id="PS51078"/>
    </source>
</evidence>
<gene>
    <name evidence="6" type="ORF">MQP27_01925</name>
</gene>
<evidence type="ECO:0000259" key="4">
    <source>
        <dbReference type="PROSITE" id="PS51077"/>
    </source>
</evidence>
<dbReference type="SMART" id="SM00346">
    <property type="entry name" value="HTH_ICLR"/>
    <property type="match status" value="1"/>
</dbReference>
<keyword evidence="3" id="KW-0804">Transcription</keyword>